<dbReference type="Proteomes" id="UP001214441">
    <property type="component" value="Unassembled WGS sequence"/>
</dbReference>
<organism evidence="4 5">
    <name type="scientific">Streptomyces iconiensis</name>
    <dbReference type="NCBI Taxonomy" id="1384038"/>
    <lineage>
        <taxon>Bacteria</taxon>
        <taxon>Bacillati</taxon>
        <taxon>Actinomycetota</taxon>
        <taxon>Actinomycetes</taxon>
        <taxon>Kitasatosporales</taxon>
        <taxon>Streptomycetaceae</taxon>
        <taxon>Streptomyces</taxon>
    </lineage>
</organism>
<reference evidence="4 5" key="1">
    <citation type="submission" date="2023-05" db="EMBL/GenBank/DDBJ databases">
        <title>Streptantibioticus silvisoli sp. nov., acidotolerant actinomycetes 1 from pine litter.</title>
        <authorList>
            <person name="Swiecimska M."/>
            <person name="Golinska P."/>
            <person name="Sangal V."/>
            <person name="Wachnowicz B."/>
            <person name="Goodfellow M."/>
        </authorList>
    </citation>
    <scope>NUCLEOTIDE SEQUENCE [LARGE SCALE GENOMIC DNA]</scope>
    <source>
        <strain evidence="4 5">DSM 42109</strain>
    </source>
</reference>
<comment type="caution">
    <text evidence="4">The sequence shown here is derived from an EMBL/GenBank/DDBJ whole genome shotgun (WGS) entry which is preliminary data.</text>
</comment>
<sequence length="395" mass="41652">MHSTTKAVHRPGKRSLRGRACVAAVAMGALGLTGLLAPQVTAADRADGADAARGSSAAAVAATRGNTTDAEIDRFWTKERIRQAKAVDVPTVSAAQIKAAQEKRDEGGATDPDGSTNQNSGGVDPKAHSLSAAAVGPAMATKAGTSGAGANVLAVDRAKRFNKQGTMPATTTGKLLFETNNGHSGSCSGSAIVADNRNTVWTAGHCVHPGDGSGPDQYKKFIFIPDADNAKEPFGQWKFERAVTTEGWMDNGDHEFDLAGVEFRSQSTHGDLQAAVGAQGYKFGYGRDWDDVTDLGFPGDGYQRTDFDGQLLWYCQGKAEDSGPFWDDRMVTRCDMGRGSSGGPWLAELDPSNGHGRIVGVNSHRNGKNGQYVDNNLYSADHGDAAINVYNNISK</sequence>
<dbReference type="PANTHER" id="PTHR15462">
    <property type="entry name" value="SERINE PROTEASE"/>
    <property type="match status" value="1"/>
</dbReference>
<dbReference type="InterPro" id="IPR050966">
    <property type="entry name" value="Glutamyl_endopeptidase"/>
</dbReference>
<dbReference type="InterPro" id="IPR043504">
    <property type="entry name" value="Peptidase_S1_PA_chymotrypsin"/>
</dbReference>
<dbReference type="SUPFAM" id="SSF50494">
    <property type="entry name" value="Trypsin-like serine proteases"/>
    <property type="match status" value="1"/>
</dbReference>
<feature type="chain" id="PRO_5046508736" description="V8-like Glu-specific endopeptidase" evidence="3">
    <location>
        <begin position="43"/>
        <end position="395"/>
    </location>
</feature>
<evidence type="ECO:0008006" key="6">
    <source>
        <dbReference type="Google" id="ProtNLM"/>
    </source>
</evidence>
<name>A0ABT7A876_9ACTN</name>
<evidence type="ECO:0000313" key="4">
    <source>
        <dbReference type="EMBL" id="MDJ1136828.1"/>
    </source>
</evidence>
<dbReference type="EMBL" id="JANCPR020000046">
    <property type="protein sequence ID" value="MDJ1136828.1"/>
    <property type="molecule type" value="Genomic_DNA"/>
</dbReference>
<dbReference type="Gene3D" id="2.40.10.10">
    <property type="entry name" value="Trypsin-like serine proteases"/>
    <property type="match status" value="2"/>
</dbReference>
<proteinExistence type="predicted"/>
<accession>A0ABT7A876</accession>
<evidence type="ECO:0000256" key="1">
    <source>
        <dbReference type="ARBA" id="ARBA00022729"/>
    </source>
</evidence>
<gene>
    <name evidence="4" type="ORF">NMN56_033735</name>
</gene>
<evidence type="ECO:0000313" key="5">
    <source>
        <dbReference type="Proteomes" id="UP001214441"/>
    </source>
</evidence>
<feature type="region of interest" description="Disordered" evidence="2">
    <location>
        <begin position="98"/>
        <end position="128"/>
    </location>
</feature>
<feature type="signal peptide" evidence="3">
    <location>
        <begin position="1"/>
        <end position="42"/>
    </location>
</feature>
<evidence type="ECO:0000256" key="2">
    <source>
        <dbReference type="SAM" id="MobiDB-lite"/>
    </source>
</evidence>
<protein>
    <recommendedName>
        <fullName evidence="6">V8-like Glu-specific endopeptidase</fullName>
    </recommendedName>
</protein>
<dbReference type="PANTHER" id="PTHR15462:SF19">
    <property type="entry name" value="PEPTIDASE S1 DOMAIN-CONTAINING PROTEIN"/>
    <property type="match status" value="1"/>
</dbReference>
<keyword evidence="5" id="KW-1185">Reference proteome</keyword>
<keyword evidence="1 3" id="KW-0732">Signal</keyword>
<dbReference type="RefSeq" id="WP_274043423.1">
    <property type="nucleotide sequence ID" value="NZ_JANCPR020000046.1"/>
</dbReference>
<dbReference type="InterPro" id="IPR009003">
    <property type="entry name" value="Peptidase_S1_PA"/>
</dbReference>
<evidence type="ECO:0000256" key="3">
    <source>
        <dbReference type="SAM" id="SignalP"/>
    </source>
</evidence>